<dbReference type="Pfam" id="PF03568">
    <property type="entry name" value="Separin_C"/>
    <property type="match status" value="1"/>
</dbReference>
<dbReference type="GO" id="GO:0016787">
    <property type="term" value="F:hydrolase activity"/>
    <property type="evidence" value="ECO:0007669"/>
    <property type="project" value="UniProtKB-KW"/>
</dbReference>
<keyword evidence="8" id="KW-1185">Reference proteome</keyword>
<accession>A0ABP0B836</accession>
<gene>
    <name evidence="7" type="primary">ESP1</name>
    <name evidence="7" type="ORF">SCUCBS95973_002569</name>
</gene>
<dbReference type="InterPro" id="IPR030397">
    <property type="entry name" value="SEPARIN_core_dom"/>
</dbReference>
<evidence type="ECO:0000256" key="4">
    <source>
        <dbReference type="ARBA" id="ARBA00022829"/>
    </source>
</evidence>
<feature type="compositionally biased region" description="Polar residues" evidence="5">
    <location>
        <begin position="1270"/>
        <end position="1281"/>
    </location>
</feature>
<keyword evidence="4" id="KW-0159">Chromosome partition</keyword>
<feature type="compositionally biased region" description="Low complexity" evidence="5">
    <location>
        <begin position="1247"/>
        <end position="1269"/>
    </location>
</feature>
<organism evidence="7 8">
    <name type="scientific">Sporothrix curviconia</name>
    <dbReference type="NCBI Taxonomy" id="1260050"/>
    <lineage>
        <taxon>Eukaryota</taxon>
        <taxon>Fungi</taxon>
        <taxon>Dikarya</taxon>
        <taxon>Ascomycota</taxon>
        <taxon>Pezizomycotina</taxon>
        <taxon>Sordariomycetes</taxon>
        <taxon>Sordariomycetidae</taxon>
        <taxon>Ophiostomatales</taxon>
        <taxon>Ophiostomataceae</taxon>
        <taxon>Sporothrix</taxon>
    </lineage>
</organism>
<feature type="region of interest" description="Disordered" evidence="5">
    <location>
        <begin position="35"/>
        <end position="101"/>
    </location>
</feature>
<sequence length="2361" mass="253325">MASLQVHVDAVRTAVASSATCTPATVVSLKSLLLPRDTESQPQPAPTIAKTARGSAAPTSRPATAASSRPGTAAAKRRPAAATAAARQQPDAQPSLSDKEKAQLATHVINAALKALAEAAKPTAAEAAVAPKTPARGQQTASDETAAAAPKSTARAGVRRSVSAPMTPLQPRTLNRVSTSPTKTASKPAASAPPAALNAPCLATVECARVAFATLRTLQDAKAVALPELQLEAGMSSFVAKLLGLNMLDHACRELRTLKKRLQGPAASTPTDVDPAPTAASAKTTKSTRVTKTTRTTKTTTNTTAKASAQNTAMDATSLQTALAPEILEYGDLSAASMPAVKLIIVSQLQALRILAALKKPAHIDAALPFLQRSCKSSPIQLLSMCIKAASGNEAEKQKLLRQLETLSQLLLALAPSISSKDDASAVEPKLSVVPLVALELQSLSLETRLRCWIMAGPQTAGDADKDILMPFSRCLSAYARRSRFSGKALSYSACRGRFDQLMELVHCGQFATVKTSKSPVASICQTLSAVARETGHIDEAVHWASELFTFMDPDVDSAAKCCSTSAQLLSLQLKNPAKKYAQDCKTLLSDMLESIKGSLKGDTAELEDLLANVCLVRKAAVNLLISHSQQNTNANTKSASTAPHPFKLLLESFVYQCPRFCLRWLGKPPAAKSSTKDFLRYEQRRQLLTQSIRHTLDSAFVATKAMIEEGRMVWEQLDSVLSDSLTVLDYLGDLKTADSSSSYYVKISHFYYLSYNVLRRKGGDNADRDALKALRRAIDCIKHRPGPEREKAQLILKLERMADLAKSTGQIGEALGALQSIRSSLVDDGALATVTAALDKLPPSLAWMVSDKTESLSRTLVSIHRLEQVHMDWSAAFEDIEQAAVLEHQLHFIHFGNGSSSSSGSGSSKPARLADSLDLSHPCVEALLRIYYPTQFPVRRLRTLLRLFSANIDKPDVLADIMPQTKAVLGLIDSQGLADDASLASFLPHYKSMAASLAGFIDGYADADAFHSCLSAWKSILEENPTLSELELAIDNIPDFQTHLHSISEYMRAMGRDTAITRTLELSQSLSNILGSSSDSRSYAALQPAYQSALALSSHYLRMGDCVKAEKMLEEIRSQLAGSAVASMAATISFHLSYAEYLIAAGRFDEASHHLLEAKPASCSEEPAQTRGAVRLNGSQKRRLGAHACFLQSLVALEKGDHSAALQNARNGVRMLFQDWARMEKAMERPLLSADSSLGGEDDSSADISAVSSSSSSPSSPTEQSSDTHASPETSPATTPDASAILSVAAGPTAVASPEFWALFHPLFNSMLRLSSIYAYLGMFQETMYYADQAHKVATVTNAALSLAQAESWLATVCLKASQNDKAVTFLAQARSRLPAMDETHRKASLACELASLYRELGDGQNEQELIQQAEQIVQHICAAAASSAGPAGPTADDSAKQDLVEEKKGRSTAGRRTKAAVAAAPAKTTTMTATRTTTTCRAATAAKTTTRTTKTTKKTASAVAETPSTVDAVSPSIAADDALAENPAAVGLRAALFMQKTMSHLGKKEWTTALSILRSAGNESPAGASKSQADILAGHIALAACLLGHSTEQMARDAVFSVIQDSTLSFPAVSSGFGFMAINGDDGAERLSLSLSKSPVAVKARGMVSALGSSKSAKNAANFVEMLQEAQDCLIEAQSIAAVAGDSVTLNRISSMLQSAVIVLSATSWSKPRALGHPSYASCSVELARNMTWKRERRAVLVEKAMLTKQDVAGGEASASWWPAVAPSTAPAVATISPTGSLNGTPPRRRPSMTGGVSGASSIAKMTDISISRFQRDYIDIIPKDWSVVSMALSEDKHDLCITKLQAGQSPFVIRLPLERAISRDADNEVFNYQQGRAELLEIVQAINDSCHDARDMTVKGAKSSWWTEREALDMRLKELLDNVEQVWLGGFRGIFSQHVRRPALFARFQKTFQGILDKHLPSRRSSATRGGIKKRGGKAPATAPPSARVALDSRVLDLFIGLGDATEEGCDFDDVLDDLLYFVVDILQFHGERNAYDEIDFDSMVVETFDALFAYHSAVNNDSHAARSSSATDAGEPSDILHSILVLDKSLHVFPWEALPCMTRLAVSRVPSLACLRRLILEQQQQQKQHDELREPLEEVVGRPSGYRASLSSGAYMLNPSGDLPSTETTFDGPLTSSLRGPQWTRMVGRTPTEDEFESILRDKDVLLYFGHGSGAQYIRGRTVRKLERCRATALLMGCSSAGLNYNGGFELHGPVWDYMLAGCPAVVGTLWDVTDKDIDRFAGQAFEEWGLVPQGAFDDSKGSSSKRNSSNSKKSSTNAARATASLVEAVMRARDAPRFRYLTAAAVCVYGIPVYLQ</sequence>
<feature type="domain" description="Peptidase C50" evidence="6">
    <location>
        <begin position="2154"/>
        <end position="2253"/>
    </location>
</feature>
<evidence type="ECO:0000256" key="3">
    <source>
        <dbReference type="ARBA" id="ARBA00022801"/>
    </source>
</evidence>
<feature type="region of interest" description="Disordered" evidence="5">
    <location>
        <begin position="1965"/>
        <end position="1988"/>
    </location>
</feature>
<dbReference type="PANTHER" id="PTHR12792:SF0">
    <property type="entry name" value="SEPARIN"/>
    <property type="match status" value="1"/>
</dbReference>
<feature type="region of interest" description="Disordered" evidence="5">
    <location>
        <begin position="127"/>
        <end position="195"/>
    </location>
</feature>
<dbReference type="EC" id="3.4.22.49" evidence="2"/>
<feature type="compositionally biased region" description="Low complexity" evidence="5">
    <location>
        <begin position="55"/>
        <end position="94"/>
    </location>
</feature>
<evidence type="ECO:0000256" key="5">
    <source>
        <dbReference type="SAM" id="MobiDB-lite"/>
    </source>
</evidence>
<evidence type="ECO:0000313" key="8">
    <source>
        <dbReference type="Proteomes" id="UP001642405"/>
    </source>
</evidence>
<feature type="compositionally biased region" description="Low complexity" evidence="5">
    <location>
        <begin position="178"/>
        <end position="195"/>
    </location>
</feature>
<keyword evidence="3 7" id="KW-0378">Hydrolase</keyword>
<feature type="region of interest" description="Disordered" evidence="5">
    <location>
        <begin position="262"/>
        <end position="309"/>
    </location>
</feature>
<feature type="region of interest" description="Disordered" evidence="5">
    <location>
        <begin position="1778"/>
        <end position="1802"/>
    </location>
</feature>
<feature type="region of interest" description="Disordered" evidence="5">
    <location>
        <begin position="1235"/>
        <end position="1281"/>
    </location>
</feature>
<dbReference type="EMBL" id="CAWUHB010000010">
    <property type="protein sequence ID" value="CAK7215707.1"/>
    <property type="molecule type" value="Genomic_DNA"/>
</dbReference>
<comment type="catalytic activity">
    <reaction evidence="1">
        <text>All bonds known to be hydrolyzed by this endopeptidase have arginine in P1 and an acidic residue in P4. P6 is often occupied by an acidic residue or by a hydroxy-amino-acid residue, the phosphorylation of which enhances cleavage.</text>
        <dbReference type="EC" id="3.4.22.49"/>
    </reaction>
</comment>
<dbReference type="InterPro" id="IPR011990">
    <property type="entry name" value="TPR-like_helical_dom_sf"/>
</dbReference>
<feature type="compositionally biased region" description="Low complexity" evidence="5">
    <location>
        <begin position="278"/>
        <end position="309"/>
    </location>
</feature>
<feature type="region of interest" description="Disordered" evidence="5">
    <location>
        <begin position="2301"/>
        <end position="2322"/>
    </location>
</feature>
<dbReference type="Proteomes" id="UP001642405">
    <property type="component" value="Unassembled WGS sequence"/>
</dbReference>
<comment type="caution">
    <text evidence="7">The sequence shown here is derived from an EMBL/GenBank/DDBJ whole genome shotgun (WGS) entry which is preliminary data.</text>
</comment>
<proteinExistence type="predicted"/>
<dbReference type="InterPro" id="IPR005314">
    <property type="entry name" value="Peptidase_C50"/>
</dbReference>
<dbReference type="SUPFAM" id="SSF48452">
    <property type="entry name" value="TPR-like"/>
    <property type="match status" value="1"/>
</dbReference>
<reference evidence="7 8" key="1">
    <citation type="submission" date="2024-01" db="EMBL/GenBank/DDBJ databases">
        <authorList>
            <person name="Allen C."/>
            <person name="Tagirdzhanova G."/>
        </authorList>
    </citation>
    <scope>NUCLEOTIDE SEQUENCE [LARGE SCALE GENOMIC DNA]</scope>
</reference>
<name>A0ABP0B836_9PEZI</name>
<feature type="compositionally biased region" description="Low complexity" evidence="5">
    <location>
        <begin position="2306"/>
        <end position="2322"/>
    </location>
</feature>
<evidence type="ECO:0000313" key="7">
    <source>
        <dbReference type="EMBL" id="CAK7215707.1"/>
    </source>
</evidence>
<dbReference type="PROSITE" id="PS51700">
    <property type="entry name" value="SEPARIN"/>
    <property type="match status" value="1"/>
</dbReference>
<feature type="compositionally biased region" description="Low complexity" evidence="5">
    <location>
        <begin position="146"/>
        <end position="156"/>
    </location>
</feature>
<feature type="compositionally biased region" description="Low complexity" evidence="5">
    <location>
        <begin position="1461"/>
        <end position="1474"/>
    </location>
</feature>
<feature type="region of interest" description="Disordered" evidence="5">
    <location>
        <begin position="1429"/>
        <end position="1474"/>
    </location>
</feature>
<dbReference type="Gene3D" id="1.25.40.10">
    <property type="entry name" value="Tetratricopeptide repeat domain"/>
    <property type="match status" value="1"/>
</dbReference>
<evidence type="ECO:0000259" key="6">
    <source>
        <dbReference type="PROSITE" id="PS51700"/>
    </source>
</evidence>
<evidence type="ECO:0000256" key="1">
    <source>
        <dbReference type="ARBA" id="ARBA00000451"/>
    </source>
</evidence>
<feature type="compositionally biased region" description="Basic and acidic residues" evidence="5">
    <location>
        <begin position="1439"/>
        <end position="1451"/>
    </location>
</feature>
<protein>
    <recommendedName>
        <fullName evidence="2">separase</fullName>
        <ecNumber evidence="2">3.4.22.49</ecNumber>
    </recommendedName>
</protein>
<evidence type="ECO:0000256" key="2">
    <source>
        <dbReference type="ARBA" id="ARBA00012489"/>
    </source>
</evidence>
<dbReference type="PANTHER" id="PTHR12792">
    <property type="entry name" value="EXTRA SPINDLE POLES 1-RELATED"/>
    <property type="match status" value="1"/>
</dbReference>